<name>A0A0A7GCM0_GEOAI</name>
<keyword evidence="1" id="KW-0472">Membrane</keyword>
<evidence type="ECO:0000313" key="3">
    <source>
        <dbReference type="Proteomes" id="UP000030624"/>
    </source>
</evidence>
<feature type="transmembrane region" description="Helical" evidence="1">
    <location>
        <begin position="6"/>
        <end position="22"/>
    </location>
</feature>
<keyword evidence="1" id="KW-1133">Transmembrane helix</keyword>
<sequence length="212" mass="23686">MDITTIAILSYAPALFLLWYVYSKDRIEPEPKRYVVAVFLVSSTISTTLALLLEQITPALLTFYFAPFIEEFTKFLALLIPYRGKQMDGVMDGVVYGVAAGLGFASFENLMYGLSFGQDVALTRAFLTPVAHSTFTAITGVGLGLKAEGKTSSVLPYLITGSFFHLWWNFSALNGLWVIPMLITNAFVLYSLIKLGMKEDVEKIEYYLLRKI</sequence>
<dbReference type="AlphaFoldDB" id="A0A0A7GCM0"/>
<keyword evidence="1" id="KW-0812">Transmembrane</keyword>
<organism evidence="2 3">
    <name type="scientific">Geoglobus acetivorans</name>
    <dbReference type="NCBI Taxonomy" id="565033"/>
    <lineage>
        <taxon>Archaea</taxon>
        <taxon>Methanobacteriati</taxon>
        <taxon>Methanobacteriota</taxon>
        <taxon>Archaeoglobi</taxon>
        <taxon>Archaeoglobales</taxon>
        <taxon>Archaeoglobaceae</taxon>
        <taxon>Geoglobus</taxon>
    </lineage>
</organism>
<protein>
    <recommendedName>
        <fullName evidence="4">Protease PrsW</fullName>
    </recommendedName>
</protein>
<dbReference type="eggNOG" id="arCOG02985">
    <property type="taxonomic scope" value="Archaea"/>
</dbReference>
<feature type="transmembrane region" description="Helical" evidence="1">
    <location>
        <begin position="59"/>
        <end position="82"/>
    </location>
</feature>
<reference evidence="2 3" key="1">
    <citation type="journal article" date="2015" name="Appl. Environ. Microbiol.">
        <title>The Geoglobus acetivorans genome: Fe(III) reduction, acetate utilization, autotrophic growth, and degradation of aromatic compounds in a hyperthermophilic archaeon.</title>
        <authorList>
            <person name="Mardanov A.V."/>
            <person name="Slododkina G.B."/>
            <person name="Slobodkin A.I."/>
            <person name="Beletsky A.V."/>
            <person name="Gavrilov S.N."/>
            <person name="Kublanov I.V."/>
            <person name="Bonch-Osmolovskaya E.A."/>
            <person name="Skryabin K.G."/>
            <person name="Ravin N.V."/>
        </authorList>
    </citation>
    <scope>NUCLEOTIDE SEQUENCE [LARGE SCALE GENOMIC DNA]</scope>
    <source>
        <strain evidence="2 3">SBH6</strain>
    </source>
</reference>
<dbReference type="InterPro" id="IPR026898">
    <property type="entry name" value="PrsW"/>
</dbReference>
<dbReference type="GeneID" id="24797302"/>
<evidence type="ECO:0000256" key="1">
    <source>
        <dbReference type="SAM" id="Phobius"/>
    </source>
</evidence>
<dbReference type="EMBL" id="CP009552">
    <property type="protein sequence ID" value="AIY89754.1"/>
    <property type="molecule type" value="Genomic_DNA"/>
</dbReference>
<gene>
    <name evidence="2" type="ORF">GACE_0703</name>
</gene>
<dbReference type="GO" id="GO:0008233">
    <property type="term" value="F:peptidase activity"/>
    <property type="evidence" value="ECO:0007669"/>
    <property type="project" value="InterPro"/>
</dbReference>
<dbReference type="PANTHER" id="PTHR36844">
    <property type="entry name" value="PROTEASE PRSW"/>
    <property type="match status" value="1"/>
</dbReference>
<dbReference type="Proteomes" id="UP000030624">
    <property type="component" value="Chromosome"/>
</dbReference>
<dbReference type="HOGENOM" id="CLU_081250_1_0_2"/>
<dbReference type="Pfam" id="PF13367">
    <property type="entry name" value="PrsW-protease"/>
    <property type="match status" value="1"/>
</dbReference>
<feature type="transmembrane region" description="Helical" evidence="1">
    <location>
        <begin position="176"/>
        <end position="193"/>
    </location>
</feature>
<proteinExistence type="predicted"/>
<evidence type="ECO:0000313" key="2">
    <source>
        <dbReference type="EMBL" id="AIY89754.1"/>
    </source>
</evidence>
<feature type="transmembrane region" description="Helical" evidence="1">
    <location>
        <begin position="94"/>
        <end position="114"/>
    </location>
</feature>
<feature type="transmembrane region" description="Helical" evidence="1">
    <location>
        <begin position="34"/>
        <end position="53"/>
    </location>
</feature>
<dbReference type="KEGG" id="gac:GACE_0703"/>
<evidence type="ECO:0008006" key="4">
    <source>
        <dbReference type="Google" id="ProtNLM"/>
    </source>
</evidence>
<dbReference type="PANTHER" id="PTHR36844:SF1">
    <property type="entry name" value="PROTEASE PRSW"/>
    <property type="match status" value="1"/>
</dbReference>
<dbReference type="RefSeq" id="WP_048091209.1">
    <property type="nucleotide sequence ID" value="NZ_CP009552.1"/>
</dbReference>
<accession>A0A0A7GCM0</accession>
<dbReference type="STRING" id="565033.GACE_0703"/>